<dbReference type="PANTHER" id="PTHR20873">
    <property type="entry name" value="L-SERYL-TRNA(SEC) KINASE"/>
    <property type="match status" value="1"/>
</dbReference>
<dbReference type="NCBIfam" id="TIGR03575">
    <property type="entry name" value="selen_PSTK_euk"/>
    <property type="match status" value="1"/>
</dbReference>
<proteinExistence type="predicted"/>
<dbReference type="OrthoDB" id="9972657at2759"/>
<gene>
    <name evidence="3" type="ORF">GDO86_013543</name>
</gene>
<comment type="caution">
    <text evidence="3">The sequence shown here is derived from an EMBL/GenBank/DDBJ whole genome shotgun (WGS) entry which is preliminary data.</text>
</comment>
<evidence type="ECO:0000256" key="1">
    <source>
        <dbReference type="ARBA" id="ARBA00022741"/>
    </source>
</evidence>
<organism evidence="3 4">
    <name type="scientific">Hymenochirus boettgeri</name>
    <name type="common">Congo dwarf clawed frog</name>
    <dbReference type="NCBI Taxonomy" id="247094"/>
    <lineage>
        <taxon>Eukaryota</taxon>
        <taxon>Metazoa</taxon>
        <taxon>Chordata</taxon>
        <taxon>Craniata</taxon>
        <taxon>Vertebrata</taxon>
        <taxon>Euteleostomi</taxon>
        <taxon>Amphibia</taxon>
        <taxon>Batrachia</taxon>
        <taxon>Anura</taxon>
        <taxon>Pipoidea</taxon>
        <taxon>Pipidae</taxon>
        <taxon>Pipinae</taxon>
        <taxon>Hymenochirus</taxon>
    </lineage>
</organism>
<dbReference type="Gene3D" id="3.40.50.300">
    <property type="entry name" value="P-loop containing nucleotide triphosphate hydrolases"/>
    <property type="match status" value="1"/>
</dbReference>
<keyword evidence="1" id="KW-0547">Nucleotide-binding</keyword>
<evidence type="ECO:0000256" key="2">
    <source>
        <dbReference type="ARBA" id="ARBA00022840"/>
    </source>
</evidence>
<dbReference type="PANTHER" id="PTHR20873:SF0">
    <property type="entry name" value="L-SERYL-TRNA(SEC) KINASE"/>
    <property type="match status" value="1"/>
</dbReference>
<dbReference type="EMBL" id="JAACNH010000008">
    <property type="protein sequence ID" value="KAG8435651.1"/>
    <property type="molecule type" value="Genomic_DNA"/>
</dbReference>
<dbReference type="InterPro" id="IPR027417">
    <property type="entry name" value="P-loop_NTPase"/>
</dbReference>
<keyword evidence="2" id="KW-0067">ATP-binding</keyword>
<dbReference type="GO" id="GO:0000049">
    <property type="term" value="F:tRNA binding"/>
    <property type="evidence" value="ECO:0007669"/>
    <property type="project" value="TreeGrafter"/>
</dbReference>
<dbReference type="AlphaFoldDB" id="A0A8T2IZ00"/>
<name>A0A8T2IZ00_9PIPI</name>
<dbReference type="Pfam" id="PF08433">
    <property type="entry name" value="KTI12"/>
    <property type="match status" value="1"/>
</dbReference>
<dbReference type="GO" id="GO:0016301">
    <property type="term" value="F:kinase activity"/>
    <property type="evidence" value="ECO:0007669"/>
    <property type="project" value="TreeGrafter"/>
</dbReference>
<dbReference type="InterPro" id="IPR013641">
    <property type="entry name" value="KTI12/PSTK"/>
</dbReference>
<accession>A0A8T2IZ00</accession>
<dbReference type="InterPro" id="IPR020028">
    <property type="entry name" value="L-seryl-tRNA_Sec_kinase_euk"/>
</dbReference>
<dbReference type="SUPFAM" id="SSF52540">
    <property type="entry name" value="P-loop containing nucleoside triphosphate hydrolases"/>
    <property type="match status" value="1"/>
</dbReference>
<evidence type="ECO:0000313" key="4">
    <source>
        <dbReference type="Proteomes" id="UP000812440"/>
    </source>
</evidence>
<evidence type="ECO:0000313" key="3">
    <source>
        <dbReference type="EMBL" id="KAG8435651.1"/>
    </source>
</evidence>
<evidence type="ECO:0008006" key="5">
    <source>
        <dbReference type="Google" id="ProtNLM"/>
    </source>
</evidence>
<sequence length="345" mass="39550">MSEQTQKRQVGVCLLCGLPGSGKSTLARSLSSGNSRKKFAVIPYDNIITAEAILTSLWKQHRQHLLENLEQFFLALLNFSTLGAPESSSTDGTWYHFVQSLEEQGLISSVRSHTDNLHYTVMISETDSVCLVLDDNFYYQSMRYEVYQLARKYSLGFCQLYLHCPVEICLQRNKERPVPVPEDTIRHMEKKIEKPNPEKNSWEQNSLTLDSSQHITAENERIIQLINQAMANPLRPLQEDSEIKEIDRTITAANILHQADQNLRRYISDTMKMVKGAVSAYDLRAIALEFQSAKAKVLEDLRQSMSEKNLQPINDSKSTDILAIFKEQTNHIVQRYVNKEKNCYS</sequence>
<dbReference type="InterPro" id="IPR052648">
    <property type="entry name" value="Ser-tRNA(Sec)_kinase"/>
</dbReference>
<dbReference type="GO" id="GO:0005524">
    <property type="term" value="F:ATP binding"/>
    <property type="evidence" value="ECO:0007669"/>
    <property type="project" value="UniProtKB-KW"/>
</dbReference>
<protein>
    <recommendedName>
        <fullName evidence="5">L-seryl-tRNA(Sec) kinase</fullName>
    </recommendedName>
</protein>
<dbReference type="Proteomes" id="UP000812440">
    <property type="component" value="Chromosome 7"/>
</dbReference>
<keyword evidence="4" id="KW-1185">Reference proteome</keyword>
<reference evidence="3" key="1">
    <citation type="thesis" date="2020" institute="ProQuest LLC" country="789 East Eisenhower Parkway, Ann Arbor, MI, USA">
        <title>Comparative Genomics and Chromosome Evolution.</title>
        <authorList>
            <person name="Mudd A.B."/>
        </authorList>
    </citation>
    <scope>NUCLEOTIDE SEQUENCE</scope>
    <source>
        <strain evidence="3">Female2</strain>
        <tissue evidence="3">Blood</tissue>
    </source>
</reference>